<reference evidence="4" key="1">
    <citation type="submission" date="2022-09" db="EMBL/GenBank/DDBJ databases">
        <title>Actin cytoskeleton and complex cell architecture in an #Asgard archaeon.</title>
        <authorList>
            <person name="Ponce Toledo R.I."/>
            <person name="Schleper C."/>
            <person name="Rodrigues Oliveira T."/>
            <person name="Wollweber F."/>
            <person name="Xu J."/>
            <person name="Rittmann S."/>
            <person name="Klingl A."/>
            <person name="Pilhofer M."/>
        </authorList>
    </citation>
    <scope>NUCLEOTIDE SEQUENCE</scope>
    <source>
        <strain evidence="4">B-35</strain>
    </source>
</reference>
<evidence type="ECO:0000313" key="4">
    <source>
        <dbReference type="EMBL" id="UYP45869.1"/>
    </source>
</evidence>
<keyword evidence="3" id="KW-0812">Transmembrane</keyword>
<evidence type="ECO:0000256" key="2">
    <source>
        <dbReference type="ARBA" id="ARBA00022737"/>
    </source>
</evidence>
<dbReference type="Proteomes" id="UP001208689">
    <property type="component" value="Chromosome"/>
</dbReference>
<dbReference type="EC" id="5.1.3.24" evidence="4"/>
<dbReference type="PANTHER" id="PTHR46093">
    <property type="entry name" value="ACYL-COA-BINDING DOMAIN-CONTAINING PROTEIN 5"/>
    <property type="match status" value="1"/>
</dbReference>
<keyword evidence="1" id="KW-0880">Kelch repeat</keyword>
<keyword evidence="5" id="KW-1185">Reference proteome</keyword>
<dbReference type="InterPro" id="IPR015915">
    <property type="entry name" value="Kelch-typ_b-propeller"/>
</dbReference>
<dbReference type="EMBL" id="CP104013">
    <property type="protein sequence ID" value="UYP45869.1"/>
    <property type="molecule type" value="Genomic_DNA"/>
</dbReference>
<keyword evidence="4" id="KW-0413">Isomerase</keyword>
<proteinExistence type="predicted"/>
<keyword evidence="3" id="KW-1133">Transmembrane helix</keyword>
<dbReference type="PANTHER" id="PTHR46093:SF18">
    <property type="entry name" value="FIBRONECTIN TYPE-III DOMAIN-CONTAINING PROTEIN"/>
    <property type="match status" value="1"/>
</dbReference>
<gene>
    <name evidence="4" type="ORF">NEF87_002154</name>
</gene>
<protein>
    <submittedName>
        <fullName evidence="4">N-acetylneuraminate epimerase</fullName>
        <ecNumber evidence="4">5.1.3.24</ecNumber>
    </submittedName>
</protein>
<organism evidence="4 5">
    <name type="scientific">Candidatus Lokiarchaeum ossiferum</name>
    <dbReference type="NCBI Taxonomy" id="2951803"/>
    <lineage>
        <taxon>Archaea</taxon>
        <taxon>Promethearchaeati</taxon>
        <taxon>Promethearchaeota</taxon>
        <taxon>Promethearchaeia</taxon>
        <taxon>Promethearchaeales</taxon>
        <taxon>Promethearchaeaceae</taxon>
        <taxon>Candidatus Lokiarchaeum</taxon>
    </lineage>
</organism>
<dbReference type="SUPFAM" id="SSF117281">
    <property type="entry name" value="Kelch motif"/>
    <property type="match status" value="1"/>
</dbReference>
<dbReference type="Gene3D" id="2.120.10.80">
    <property type="entry name" value="Kelch-type beta propeller"/>
    <property type="match status" value="2"/>
</dbReference>
<accession>A0ABY6HTU4</accession>
<feature type="transmembrane region" description="Helical" evidence="3">
    <location>
        <begin position="356"/>
        <end position="374"/>
    </location>
</feature>
<evidence type="ECO:0000256" key="1">
    <source>
        <dbReference type="ARBA" id="ARBA00022441"/>
    </source>
</evidence>
<name>A0ABY6HTU4_9ARCH</name>
<evidence type="ECO:0000313" key="5">
    <source>
        <dbReference type="Proteomes" id="UP001208689"/>
    </source>
</evidence>
<dbReference type="Pfam" id="PF24681">
    <property type="entry name" value="Kelch_KLHDC2_KLHL20_DRC7"/>
    <property type="match status" value="2"/>
</dbReference>
<sequence length="387" mass="43371">MSSKLKVHRDFKLKFAFFIFIFGLISFPSLGYSSSSNDGPSLLYAHSMVFDPIQNQLILFGSRTMASSSPDYSTWLYHLSNNTWTPINTPIVPRIQENSGMVYDPSTNRVIYFGGGETWAFDPSSNAWTKLSPENSPPNLADFSMHYDENEQKIVIYGGHVDPNFVLKDATWIFNPQTENWVQLTTNTPPQARYGHAMVYDTNAKLGILFGGRVSGLSSETWSLNLTEGTWQKKSPNTTPLSRYWFSMVFDSHLGQSLLFGGDNEESPIRALGDTWCFNGSSSSTWTEFSPDSTPSPRTGHAMAFASSTNKTYLFGGLGEDYSVNYGDLWSYDSTDSKWEPLSTDFSSESDENGTISFGFIFLGISLLSIILFLRKKTKTQNKMPKL</sequence>
<dbReference type="GO" id="GO:0016853">
    <property type="term" value="F:isomerase activity"/>
    <property type="evidence" value="ECO:0007669"/>
    <property type="project" value="UniProtKB-KW"/>
</dbReference>
<evidence type="ECO:0000256" key="3">
    <source>
        <dbReference type="SAM" id="Phobius"/>
    </source>
</evidence>
<keyword evidence="2" id="KW-0677">Repeat</keyword>
<keyword evidence="3" id="KW-0472">Membrane</keyword>